<accession>A0ABR2KYM2</accession>
<gene>
    <name evidence="1" type="ORF">M9Y10_014094</name>
</gene>
<comment type="caution">
    <text evidence="1">The sequence shown here is derived from an EMBL/GenBank/DDBJ whole genome shotgun (WGS) entry which is preliminary data.</text>
</comment>
<protein>
    <submittedName>
        <fullName evidence="1">Uncharacterized protein</fullName>
    </submittedName>
</protein>
<reference evidence="1 2" key="1">
    <citation type="submission" date="2024-04" db="EMBL/GenBank/DDBJ databases">
        <title>Tritrichomonas musculus Genome.</title>
        <authorList>
            <person name="Alves-Ferreira E."/>
            <person name="Grigg M."/>
            <person name="Lorenzi H."/>
            <person name="Galac M."/>
        </authorList>
    </citation>
    <scope>NUCLEOTIDE SEQUENCE [LARGE SCALE GENOMIC DNA]</scope>
    <source>
        <strain evidence="1 2">EAF2021</strain>
    </source>
</reference>
<organism evidence="1 2">
    <name type="scientific">Tritrichomonas musculus</name>
    <dbReference type="NCBI Taxonomy" id="1915356"/>
    <lineage>
        <taxon>Eukaryota</taxon>
        <taxon>Metamonada</taxon>
        <taxon>Parabasalia</taxon>
        <taxon>Tritrichomonadida</taxon>
        <taxon>Tritrichomonadidae</taxon>
        <taxon>Tritrichomonas</taxon>
    </lineage>
</organism>
<proteinExistence type="predicted"/>
<dbReference type="EMBL" id="JAPFFF010000002">
    <property type="protein sequence ID" value="KAK8896199.1"/>
    <property type="molecule type" value="Genomic_DNA"/>
</dbReference>
<sequence>MYDFEHALYESEKGFNFEQFVQYFRGRFSYYISQSIDHDYTKIEFEKALSLYQKNQWKGKPDNILTPKELEKRNEERNFLHFMSAAKQAIQFKWKALSELTNYISANPNIQNINFSQFLLERMSKYQEEKAINDIKQEEEWFQEDEETKAAAKQILIQQIDEIENAPEFDENSLENEQEQQNQNNNYNDSLVEQITNMKIFWQDYVNRVNSQLPSSLLQIRFSDLGIIKELNELKKQLTTNVRLPKSNQEWSQILASKEAGYYHNIKLIIAFTYYKWKNGVPPSDIEEELAKSNWGTNDNETIQAIIQKWNEDVEGIEGQMTEQYAHQFMTAEPNMNEEEWQQQRIQQNPTVSAINENIQRVNIQQAFEDEYHKYYHLVDHKLQTALQKLGFTVENIQNIAKDLYPPDINQYITQQNQDCKSNLKAKWEDPQFQQGLTAFIQQWEMNYQKRLRIIQQLLDLRMRINDIDQNTFQATKTAYENRYLNNNNIANKELDTDLFGEVQHFETLRIAKETETQKQRFAAQYAAAGLNVDSKELDKIALEYINSDNKQELAAIIEGNIHRQKQTKDNDEITTFTNNLKPVIDQINEINRWIPNTQKVNLTKILKEIQKEQQTNPAGVAQKIKDITDELHVIHANSCDSQYLHHWNEINRTLTQCGRLGEYNKKTDQIMSTIYPNNLKSTTNAHTNFTSWQAEWQTNEVTIATLKNEVVNVIQSQNLPNFSREDVETDIHQKNIEQYLDQKQVMESLNQR</sequence>
<name>A0ABR2KYM2_9EUKA</name>
<dbReference type="Proteomes" id="UP001470230">
    <property type="component" value="Unassembled WGS sequence"/>
</dbReference>
<evidence type="ECO:0000313" key="2">
    <source>
        <dbReference type="Proteomes" id="UP001470230"/>
    </source>
</evidence>
<evidence type="ECO:0000313" key="1">
    <source>
        <dbReference type="EMBL" id="KAK8896199.1"/>
    </source>
</evidence>
<keyword evidence="2" id="KW-1185">Reference proteome</keyword>